<dbReference type="KEGG" id="dcr:108209377"/>
<dbReference type="AlphaFoldDB" id="A0AAF0WIH8"/>
<feature type="region of interest" description="Disordered" evidence="1">
    <location>
        <begin position="797"/>
        <end position="819"/>
    </location>
</feature>
<evidence type="ECO:0000256" key="1">
    <source>
        <dbReference type="SAM" id="MobiDB-lite"/>
    </source>
</evidence>
<organism evidence="2 3">
    <name type="scientific">Daucus carota subsp. sativus</name>
    <name type="common">Carrot</name>
    <dbReference type="NCBI Taxonomy" id="79200"/>
    <lineage>
        <taxon>Eukaryota</taxon>
        <taxon>Viridiplantae</taxon>
        <taxon>Streptophyta</taxon>
        <taxon>Embryophyta</taxon>
        <taxon>Tracheophyta</taxon>
        <taxon>Spermatophyta</taxon>
        <taxon>Magnoliopsida</taxon>
        <taxon>eudicotyledons</taxon>
        <taxon>Gunneridae</taxon>
        <taxon>Pentapetalae</taxon>
        <taxon>asterids</taxon>
        <taxon>campanulids</taxon>
        <taxon>Apiales</taxon>
        <taxon>Apiaceae</taxon>
        <taxon>Apioideae</taxon>
        <taxon>Scandiceae</taxon>
        <taxon>Daucinae</taxon>
        <taxon>Daucus</taxon>
        <taxon>Daucus sect. Daucus</taxon>
    </lineage>
</organism>
<proteinExistence type="predicted"/>
<dbReference type="PANTHER" id="PTHR33167">
    <property type="entry name" value="TRANSCRIPTION FACTOR, PUTATIVE (DUF863)-RELATED"/>
    <property type="match status" value="1"/>
</dbReference>
<gene>
    <name evidence="2" type="ORF">DCAR_0208103</name>
</gene>
<dbReference type="InterPro" id="IPR008581">
    <property type="entry name" value="DUF863_pln"/>
</dbReference>
<dbReference type="Pfam" id="PF05904">
    <property type="entry name" value="DUF863"/>
    <property type="match status" value="1"/>
</dbReference>
<keyword evidence="3" id="KW-1185">Reference proteome</keyword>
<dbReference type="PANTHER" id="PTHR33167:SF4">
    <property type="entry name" value="TRANSCRIPTION FACTOR, PUTATIVE (DUF863)-RELATED"/>
    <property type="match status" value="1"/>
</dbReference>
<reference evidence="2" key="2">
    <citation type="submission" date="2022-03" db="EMBL/GenBank/DDBJ databases">
        <title>Draft title - Genomic analysis of global carrot germplasm unveils the trajectory of domestication and the origin of high carotenoid orange carrot.</title>
        <authorList>
            <person name="Iorizzo M."/>
            <person name="Ellison S."/>
            <person name="Senalik D."/>
            <person name="Macko-Podgorni A."/>
            <person name="Grzebelus D."/>
            <person name="Bostan H."/>
            <person name="Rolling W."/>
            <person name="Curaba J."/>
            <person name="Simon P."/>
        </authorList>
    </citation>
    <scope>NUCLEOTIDE SEQUENCE</scope>
    <source>
        <tissue evidence="2">Leaf</tissue>
    </source>
</reference>
<feature type="compositionally biased region" description="Basic and acidic residues" evidence="1">
    <location>
        <begin position="864"/>
        <end position="884"/>
    </location>
</feature>
<sequence length="1056" mass="117342">MGTKVHCKSHTPGYYSMTDMNEDSNSSSWSPYYGDKNLLNGQYYNGMLQKTVRDEYTGYEKDVLRQKMIEHDMIFKNQVYELHRLYKVQREMMEEAKRKELYKQQRSIETSSSSSFLPSQIPSDEVRKWQSPSFPLANSGGVRPSIMGSEVIDSPSSWMKGQNNQVDLVSYQNRGDLKESAFLDSRPSKVRKTLFDLQIPADEYIVTEEEEQFRDIKMSDTSVYPLEGNHRLALGSSINKYPGGGKTNDIRDTSSGSCIKRSHLLADLNEPIQAEEGNSPKSVKFSGRSVCHENTRGLDMSAKPKSQFVDLTQDFFQKSQCGSSNGNVSNLSETNKGARRGWLSYMYEGGNCGIDANCIPKFHQSDKLPSTSQQTSFIVGKSKQYQGILPPDSRMDGPWTERNRGNEFSNRSHDHSIYNQPDSVATSHVSNPYPWYNSSDAANSWSRTVTSWGKPNPSLTQKLTSLHSRPSVVLSENSSREINVGPSLNTVFGSKLPVQNGFCQGSSLVSKEPSATLSSFGYNNNNNNLKRDEIDIAASSHLTSHASKNIFKGLNVVDSKSGKDLDLNVVLSCDSLNEEPLPQDIEIVDGKRKDKYHSTAVSWLREKPVYDDVSPITRKDFESGLLQPSRDLLLIGETVKDPNPLPIQNVSAVLSSCDVRVKRESDCLSNGKLLGFPIFGKIGISKNDSASTSASIQSYHPDGINTKNKGKHRGFDMNVACDSMDTEFDKPIVAEAISAEKLMDTKCNNFRNIDLNSCVSEDEDILDSSVASTSGKKIAFEIDLEAPVVLEAVEALSPTKEQKQHEVSLQSPEETEKQQDEVVRSAAEAILAISYSQVPCMDPSELPDPLKWFADVISASADEVEMRPQKDSEGRNGRETETPRELDEYEAMTLQLTETPEEDYMPEPFVPEILNLEDVGTALLPGRPRRGPARRGRMRKDFQRDILPGLVSLSRHEVTEDLQTFGGLMRATGHQWNGGMTRRNGTRSGAARGRRRCAVEPPPAMVVAPVCSPPMQNFNSIQLGVEDRSLAGWGKTTRRARGQRTAAGNNLAVPIT</sequence>
<dbReference type="EMBL" id="CP093344">
    <property type="protein sequence ID" value="WOG88868.1"/>
    <property type="molecule type" value="Genomic_DNA"/>
</dbReference>
<feature type="region of interest" description="Disordered" evidence="1">
    <location>
        <begin position="863"/>
        <end position="884"/>
    </location>
</feature>
<protein>
    <submittedName>
        <fullName evidence="2">Uncharacterized protein</fullName>
    </submittedName>
</protein>
<reference evidence="2" key="1">
    <citation type="journal article" date="2016" name="Nat. Genet.">
        <title>A high-quality carrot genome assembly provides new insights into carotenoid accumulation and asterid genome evolution.</title>
        <authorList>
            <person name="Iorizzo M."/>
            <person name="Ellison S."/>
            <person name="Senalik D."/>
            <person name="Zeng P."/>
            <person name="Satapoomin P."/>
            <person name="Huang J."/>
            <person name="Bowman M."/>
            <person name="Iovene M."/>
            <person name="Sanseverino W."/>
            <person name="Cavagnaro P."/>
            <person name="Yildiz M."/>
            <person name="Macko-Podgorni A."/>
            <person name="Moranska E."/>
            <person name="Grzebelus E."/>
            <person name="Grzebelus D."/>
            <person name="Ashrafi H."/>
            <person name="Zheng Z."/>
            <person name="Cheng S."/>
            <person name="Spooner D."/>
            <person name="Van Deynze A."/>
            <person name="Simon P."/>
        </authorList>
    </citation>
    <scope>NUCLEOTIDE SEQUENCE</scope>
    <source>
        <tissue evidence="2">Leaf</tissue>
    </source>
</reference>
<accession>A0AAF0WIH8</accession>
<dbReference type="Proteomes" id="UP000077755">
    <property type="component" value="Chromosome 2"/>
</dbReference>
<evidence type="ECO:0000313" key="2">
    <source>
        <dbReference type="EMBL" id="WOG88868.1"/>
    </source>
</evidence>
<name>A0AAF0WIH8_DAUCS</name>
<evidence type="ECO:0000313" key="3">
    <source>
        <dbReference type="Proteomes" id="UP000077755"/>
    </source>
</evidence>